<sequence>MSFYGLVMGHRMTKALL</sequence>
<accession>A0A2P2QDT9</accession>
<evidence type="ECO:0000313" key="1">
    <source>
        <dbReference type="EMBL" id="MBX65105.1"/>
    </source>
</evidence>
<organism evidence="1">
    <name type="scientific">Rhizophora mucronata</name>
    <name type="common">Asiatic mangrove</name>
    <dbReference type="NCBI Taxonomy" id="61149"/>
    <lineage>
        <taxon>Eukaryota</taxon>
        <taxon>Viridiplantae</taxon>
        <taxon>Streptophyta</taxon>
        <taxon>Embryophyta</taxon>
        <taxon>Tracheophyta</taxon>
        <taxon>Spermatophyta</taxon>
        <taxon>Magnoliopsida</taxon>
        <taxon>eudicotyledons</taxon>
        <taxon>Gunneridae</taxon>
        <taxon>Pentapetalae</taxon>
        <taxon>rosids</taxon>
        <taxon>fabids</taxon>
        <taxon>Malpighiales</taxon>
        <taxon>Rhizophoraceae</taxon>
        <taxon>Rhizophora</taxon>
    </lineage>
</organism>
<proteinExistence type="predicted"/>
<dbReference type="AlphaFoldDB" id="A0A2P2QDT9"/>
<dbReference type="EMBL" id="GGEC01084621">
    <property type="protein sequence ID" value="MBX65105.1"/>
    <property type="molecule type" value="Transcribed_RNA"/>
</dbReference>
<name>A0A2P2QDT9_RHIMU</name>
<reference evidence="1" key="1">
    <citation type="submission" date="2018-02" db="EMBL/GenBank/DDBJ databases">
        <title>Rhizophora mucronata_Transcriptome.</title>
        <authorList>
            <person name="Meera S.P."/>
            <person name="Sreeshan A."/>
            <person name="Augustine A."/>
        </authorList>
    </citation>
    <scope>NUCLEOTIDE SEQUENCE</scope>
    <source>
        <tissue evidence="1">Leaf</tissue>
    </source>
</reference>
<protein>
    <submittedName>
        <fullName evidence="1">Uncharacterized protein</fullName>
    </submittedName>
</protein>